<accession>A0A914HL06</accession>
<dbReference type="InterPro" id="IPR053243">
    <property type="entry name" value="SJ_maturation_regulator"/>
</dbReference>
<feature type="domain" description="SRCR" evidence="8">
    <location>
        <begin position="123"/>
        <end position="230"/>
    </location>
</feature>
<keyword evidence="6" id="KW-1133">Transmembrane helix</keyword>
<dbReference type="InterPro" id="IPR001190">
    <property type="entry name" value="SRCR"/>
</dbReference>
<dbReference type="PANTHER" id="PTHR47653">
    <property type="entry name" value="PROTEIN BARK BEETLE"/>
    <property type="match status" value="1"/>
</dbReference>
<evidence type="ECO:0000256" key="7">
    <source>
        <dbReference type="SAM" id="SignalP"/>
    </source>
</evidence>
<keyword evidence="1 7" id="KW-0732">Signal</keyword>
<dbReference type="CDD" id="cd00037">
    <property type="entry name" value="CLECT"/>
    <property type="match status" value="1"/>
</dbReference>
<keyword evidence="4" id="KW-0325">Glycoprotein</keyword>
<dbReference type="InterPro" id="IPR006626">
    <property type="entry name" value="PbH1"/>
</dbReference>
<reference evidence="10" key="1">
    <citation type="submission" date="2022-11" db="UniProtKB">
        <authorList>
            <consortium name="WormBaseParasite"/>
        </authorList>
    </citation>
    <scope>IDENTIFICATION</scope>
</reference>
<evidence type="ECO:0000256" key="5">
    <source>
        <dbReference type="PROSITE-ProRule" id="PRU00196"/>
    </source>
</evidence>
<keyword evidence="9" id="KW-1185">Reference proteome</keyword>
<proteinExistence type="predicted"/>
<protein>
    <submittedName>
        <fullName evidence="10">SRCR domain-containing protein</fullName>
    </submittedName>
</protein>
<dbReference type="SUPFAM" id="SSF51126">
    <property type="entry name" value="Pectin lyase-like"/>
    <property type="match status" value="3"/>
</dbReference>
<dbReference type="InterPro" id="IPR012334">
    <property type="entry name" value="Pectin_lyas_fold"/>
</dbReference>
<dbReference type="Gene3D" id="3.10.250.10">
    <property type="entry name" value="SRCR-like domain"/>
    <property type="match status" value="3"/>
</dbReference>
<dbReference type="InterPro" id="IPR011050">
    <property type="entry name" value="Pectin_lyase_fold/virulence"/>
</dbReference>
<dbReference type="WBParaSite" id="Gr19_v10_g2111.t1">
    <property type="protein sequence ID" value="Gr19_v10_g2111.t1"/>
    <property type="gene ID" value="Gr19_v10_g2111"/>
</dbReference>
<evidence type="ECO:0000256" key="3">
    <source>
        <dbReference type="ARBA" id="ARBA00023157"/>
    </source>
</evidence>
<dbReference type="Pfam" id="PF00530">
    <property type="entry name" value="SRCR"/>
    <property type="match status" value="3"/>
</dbReference>
<dbReference type="GO" id="GO:0045217">
    <property type="term" value="P:cell-cell junction maintenance"/>
    <property type="evidence" value="ECO:0007669"/>
    <property type="project" value="TreeGrafter"/>
</dbReference>
<evidence type="ECO:0000313" key="10">
    <source>
        <dbReference type="WBParaSite" id="Gr19_v10_g2111.t1"/>
    </source>
</evidence>
<dbReference type="Proteomes" id="UP000887572">
    <property type="component" value="Unplaced"/>
</dbReference>
<keyword evidence="3 5" id="KW-1015">Disulfide bond</keyword>
<feature type="signal peptide" evidence="7">
    <location>
        <begin position="1"/>
        <end position="22"/>
    </location>
</feature>
<dbReference type="InterPro" id="IPR016187">
    <property type="entry name" value="CTDL_fold"/>
</dbReference>
<comment type="caution">
    <text evidence="5">Lacks conserved residue(s) required for the propagation of feature annotation.</text>
</comment>
<keyword evidence="6" id="KW-0812">Transmembrane</keyword>
<dbReference type="PANTHER" id="PTHR47653:SF1">
    <property type="entry name" value="DELETED IN MALIGNANT BRAIN TUMORS 1 PROTEIN"/>
    <property type="match status" value="1"/>
</dbReference>
<evidence type="ECO:0000256" key="1">
    <source>
        <dbReference type="ARBA" id="ARBA00022729"/>
    </source>
</evidence>
<dbReference type="GO" id="GO:0016020">
    <property type="term" value="C:membrane"/>
    <property type="evidence" value="ECO:0007669"/>
    <property type="project" value="InterPro"/>
</dbReference>
<sequence length="3150" mass="355271">MQNFVILFLLSFLAFFFGTVHSQQPPLADGLEPTRQRIRNTLGGFYSGNVTLFFRNSPYRVERELIVESGSTMTIETGVQMYFDTGIGMKVFGTLQAIGNEFAHIQMLPYQQQLVYDEKMPDFRLIDGPTVRQGRLQARFRNRWRSVCTQLTNWTSIDTGTACRSMGFSDGAFWRFFRRNNDTYPIAMPNPECSQDKNSLWNCPGFAHHEQIPLSENLCQGEDDIGIYCWGRPSFTGWARHWKGIQLFHSPFTFVPADPDGVAVQRESLSRLEFVDILYGGYDGATKNVTPSLYVEGVPPLMNGIRVQHSAYDGVYFWKPDGPILIANSTFSHNRGHGIVIESATDGRAFINQTRIEANYGDGIFYRQMHDELSATQNLLGLEIGVPLSIEEAKSAKNSAARHIGDRPRVDMCQPSAQLPHNIFFPHLVVAELRNGTLLSSDPLLMPFICSLNVALPSRLPYVYTIQFINVRNQHHLIGEFETRSFFVICNGNASVPTLCQTERYRVPILDGVLPQSVSLNSNGQPIFLGIEHRPKSDSSNTVSADVTVLFRLHASVDHKAFYGLNVTNSAVLNNTGNGIKASQIRDRFALHNVSVEGNQGLAGLLVRDGAADIWLNDTSFSWNWGDGINISYAGGSINLNTSKIVGNRWRGFSFHHNGTIPYWPLRHEVVIKGRPVNNLFFPRMLISGNAWGGVLVGNFCTPTPNSFKSNWPSALFGGVPDAKVLINWVEFSDNFYHPNVEVFACQHSAQPLMHVDLSGNTFMGGTGIGFRMEPCVNTELVVNSNKFHGIQNTALLIRNARWPQLSALPARVHIAKNDIKMNTAQFIVSIGLNEDSLHQSLVFNQQNEIRGNTVLNPFPFLKPRSTPYAALVVSSSNVLIKHNCFRNPNADFEIGTELMEHAKRIDARENNWGDPQANNFMNRIFDQFNRYSLATIEINPYAAVCNQRAPTLTFLQQFFRQFRAPNNPFLLGGTVFENNDLPRGKYIVQDDLHITPGAKLTLTPGTTLEFMSGIGMLVQGELLRNDLSGAGPLLPIVFTGQPLGRNLPKLEQLRLVDEFGDENVLAGRLEVRLEPDGQWGTVCNRSWTAQHAQLACNQLGLTMDPQHFENWRIFPPPGQLLIVMDNIRCEEREWDLTKCRHDGTAHNVRSSCRPTEVVGLRCAPPYWAGVRYSLLANPPTITGQPTMSNWVLEKAGLFDFRTSTFGPALQIDWNYHNFFGLTIRDNFHDGLDILYNDLTRKPTIGKSLITRNRRNGMVIRSMGLSAENLRIERNGEAGVRYLPHISTVLQRNIVSWLDRAEQPELEANGIYLIPQESNEHGQKRLKFFESQLDQRKFLVAHTSSECPLTPLKPCHYELDLEAVGHEYGLPPKLVVQIVNRANNESDEDAIFEDPQTNRRWSVRRQFIQFPLLATGPRLRIVYRRSYGPPSLVLLVLFLDAQEYLDQFVHVYDSVIYGNQYGVSAVHYSNHTTQDGSMLINRYSVEKLWFQRVNFSENSEAVIWVHSPDHVVLDGTQLAEIGWHVDNCSIVGNRGPIVDTHRDFFASANIFHWNFWSNTFANNSNAGVQVHLPDSWDLRGRLHHSFWMTENRFERNTNFIVQLSGYFAFANISSNNFTDNYASFDHGIVQLLGMEKQLVMERNRFFTNFGHWMVRMETTGQLLRAEEVPAQIQYNYFQFNRFLHPTDDYVEMWPRSYTLGIFGIQKVDIHFNRFKNVLLDFELVAALQPQLAASSKEILNATHNFWGVANEAELGQRVFDVDDWNSLCTAETSPYYTTEELFINFWWGPERGQLSWSADPRTIDAPVHDLRGRIWTDRRLALEPEKWYPFPYYYRPFRPYRITRDLTIMPGATLTIEKNVEVHVWPNVRILVYGSLIADATLWQPIRFKPINATEFAEQHGRRGTKYKRNTPLNAALRHSDKLPKMRKHQDRKRRFKPLDLEWRYVSMLLSQKTCHLRRRRRRIPAKPASTTSNRVDDDVFLQFPEIRRDNPQKQLLNVRLMEQGQLRKDRGFLFIYNATSGELVPSCDRHFTLRNAQVVCRELGEDPQNAYSWLTPQWDYNPQLRILKTYMEPRECRGIERHLEHCALRLTATLSDWQCIDSEHFNYVHCGPESALSADYVGHWGGITFARHSLEHGGGGGDDGYADERSILRHVEVVGGGRVHNDTLHGAALQVVRRAPLLQNVNVTNSSMHALQLLHPSNNIVLSRLNISDNRGIGVNILATTLHSTSDTMSGAATGGSASSRVPRGPITIPYRIPGMLDICSMGKEVKVAGRVLLYYKYDSYPVDCVKVFSSRLATGDVQRPLGFRLLQANFYQAPAGVPRPDALYVYVGTTFSSSAQLRVFNASSDLSNGVASVATQSPSLGIHLRATAADGDYGFLAEVATLPTAPISSKPVDEVSLRVSRLLNNDRGALHYRNVGEMGPNVIIEQCVMDNNGYHLYGNISTSLQAMELHVHNTMLLLFRANSLRYNRGGVLLTANSSSPLARLSAVLKSNTLAFNTNSTSLALFGNGLQQATFLNNLIAHNYALYADTILINGISSNFSHNLIVSNVGWHTIDTENLNGVNSWHVPLHLLDNVFEDNWSLGHGHQYMERYGYHDGNERDEFLSKRPKRQILSQHGVSFDWWTHVGPRELSRYRSTVLIGSAHQQQIYKNLFNNPKNDFELTTTEMAGGPARFDTAVAVVDARNNYWGPPGTVGVASAKIRDQKDDPRLIRVNFMPLLASNISLREGDCSPGWFQVGHEEFKSCFLFVGASSTYLDAVQFCQALDAFMPILRNEDERREELARRIDALGQQYVTQVERHNSFGIAYDIPVWISSVTIPSNQCGWMSSRTASVGEQNCNNLLPFVCEKGTLPYREPLLWRRDFLIACICLIALLTIIAAIACCACQRAQRKAQQFPHQKTFLRESLRDKRQNHNFAPFSPVSATGLLSQETFGPSAASTLPKTVSSPTTEYESCCNSSFSTNAHRFPFASSCPTCSCTVCCCCYSATNSSSSSHFSAGEYSLPEAELNTSSSSNSTKKLYSLCSGFSASSVSSDSVADQSINSDSTLTAQNVKRRNGQNCTNRNSNALVAATNHNKWINESEETLCHYPEYAPPDPAPSTGYVNLGRDRTTMANIGHLRRPLPRPMANFVKRASMEDIKILETSM</sequence>
<dbReference type="InterPro" id="IPR036772">
    <property type="entry name" value="SRCR-like_dom_sf"/>
</dbReference>
<dbReference type="Gene3D" id="3.10.100.10">
    <property type="entry name" value="Mannose-Binding Protein A, subunit A"/>
    <property type="match status" value="1"/>
</dbReference>
<dbReference type="SMART" id="SM00710">
    <property type="entry name" value="PbH1"/>
    <property type="match status" value="17"/>
</dbReference>
<evidence type="ECO:0000256" key="2">
    <source>
        <dbReference type="ARBA" id="ARBA00022737"/>
    </source>
</evidence>
<dbReference type="InterPro" id="IPR016186">
    <property type="entry name" value="C-type_lectin-like/link_sf"/>
</dbReference>
<evidence type="ECO:0000256" key="4">
    <source>
        <dbReference type="ARBA" id="ARBA00023180"/>
    </source>
</evidence>
<dbReference type="PROSITE" id="PS50287">
    <property type="entry name" value="SRCR_2"/>
    <property type="match status" value="3"/>
</dbReference>
<keyword evidence="2" id="KW-0677">Repeat</keyword>
<dbReference type="SMART" id="SM00202">
    <property type="entry name" value="SR"/>
    <property type="match status" value="2"/>
</dbReference>
<feature type="disulfide bond" evidence="5">
    <location>
        <begin position="2077"/>
        <end position="2087"/>
    </location>
</feature>
<evidence type="ECO:0000313" key="9">
    <source>
        <dbReference type="Proteomes" id="UP000887572"/>
    </source>
</evidence>
<feature type="disulfide bond" evidence="5">
    <location>
        <begin position="193"/>
        <end position="203"/>
    </location>
</feature>
<organism evidence="9 10">
    <name type="scientific">Globodera rostochiensis</name>
    <name type="common">Golden nematode worm</name>
    <name type="synonym">Heterodera rostochiensis</name>
    <dbReference type="NCBI Taxonomy" id="31243"/>
    <lineage>
        <taxon>Eukaryota</taxon>
        <taxon>Metazoa</taxon>
        <taxon>Ecdysozoa</taxon>
        <taxon>Nematoda</taxon>
        <taxon>Chromadorea</taxon>
        <taxon>Rhabditida</taxon>
        <taxon>Tylenchina</taxon>
        <taxon>Tylenchomorpha</taxon>
        <taxon>Tylenchoidea</taxon>
        <taxon>Heteroderidae</taxon>
        <taxon>Heteroderinae</taxon>
        <taxon>Globodera</taxon>
    </lineage>
</organism>
<feature type="disulfide bond" evidence="5">
    <location>
        <begin position="1130"/>
        <end position="1140"/>
    </location>
</feature>
<feature type="domain" description="SRCR" evidence="8">
    <location>
        <begin position="1999"/>
        <end position="2112"/>
    </location>
</feature>
<feature type="transmembrane region" description="Helical" evidence="6">
    <location>
        <begin position="2868"/>
        <end position="2890"/>
    </location>
</feature>
<dbReference type="SUPFAM" id="SSF56487">
    <property type="entry name" value="SRCR-like"/>
    <property type="match status" value="3"/>
</dbReference>
<evidence type="ECO:0000256" key="6">
    <source>
        <dbReference type="SAM" id="Phobius"/>
    </source>
</evidence>
<evidence type="ECO:0000259" key="8">
    <source>
        <dbReference type="PROSITE" id="PS50287"/>
    </source>
</evidence>
<feature type="chain" id="PRO_5036697882" evidence="7">
    <location>
        <begin position="23"/>
        <end position="3150"/>
    </location>
</feature>
<name>A0A914HL06_GLORO</name>
<dbReference type="Gene3D" id="2.160.20.10">
    <property type="entry name" value="Single-stranded right-handed beta-helix, Pectin lyase-like"/>
    <property type="match status" value="3"/>
</dbReference>
<feature type="domain" description="SRCR" evidence="8">
    <location>
        <begin position="1054"/>
        <end position="1164"/>
    </location>
</feature>
<keyword evidence="6" id="KW-0472">Membrane</keyword>
<dbReference type="SUPFAM" id="SSF56436">
    <property type="entry name" value="C-type lectin-like"/>
    <property type="match status" value="1"/>
</dbReference>